<sequence length="112" mass="13161">MMNPKLQESKKTKEVREYLEGLYQEEEETKARIDALDAAIRHLARFERTPHDHNVNFYIIKSLLSSLNESKRFEEEMLQITREDILYTLMNGLKSRGKKNSNSNSIGNEQDN</sequence>
<feature type="compositionally biased region" description="Low complexity" evidence="1">
    <location>
        <begin position="100"/>
        <end position="112"/>
    </location>
</feature>
<protein>
    <submittedName>
        <fullName evidence="2">Uncharacterized protein</fullName>
    </submittedName>
</protein>
<accession>A0A7I8DEG9</accession>
<evidence type="ECO:0000256" key="1">
    <source>
        <dbReference type="SAM" id="MobiDB-lite"/>
    </source>
</evidence>
<dbReference type="KEGG" id="eff:skT53_26670"/>
<keyword evidence="3" id="KW-1185">Reference proteome</keyword>
<proteinExistence type="predicted"/>
<dbReference type="AlphaFoldDB" id="A0A7I8DEG9"/>
<gene>
    <name evidence="2" type="ORF">skT53_26670</name>
</gene>
<name>A0A7I8DEG9_9BACL</name>
<dbReference type="EMBL" id="AP023366">
    <property type="protein sequence ID" value="BCJ87682.1"/>
    <property type="molecule type" value="Genomic_DNA"/>
</dbReference>
<reference evidence="2 3" key="1">
    <citation type="submission" date="2020-08" db="EMBL/GenBank/DDBJ databases">
        <title>Complete Genome Sequence of Effusibacillus dendaii Strain skT53, Isolated from Farmland soil.</title>
        <authorList>
            <person name="Konishi T."/>
            <person name="Kawasaki H."/>
        </authorList>
    </citation>
    <scope>NUCLEOTIDE SEQUENCE [LARGE SCALE GENOMIC DNA]</scope>
    <source>
        <strain evidence="3">skT53</strain>
    </source>
</reference>
<dbReference type="Proteomes" id="UP000593802">
    <property type="component" value="Chromosome"/>
</dbReference>
<evidence type="ECO:0000313" key="2">
    <source>
        <dbReference type="EMBL" id="BCJ87682.1"/>
    </source>
</evidence>
<evidence type="ECO:0000313" key="3">
    <source>
        <dbReference type="Proteomes" id="UP000593802"/>
    </source>
</evidence>
<feature type="region of interest" description="Disordered" evidence="1">
    <location>
        <begin position="93"/>
        <end position="112"/>
    </location>
</feature>
<organism evidence="2 3">
    <name type="scientific">Effusibacillus dendaii</name>
    <dbReference type="NCBI Taxonomy" id="2743772"/>
    <lineage>
        <taxon>Bacteria</taxon>
        <taxon>Bacillati</taxon>
        <taxon>Bacillota</taxon>
        <taxon>Bacilli</taxon>
        <taxon>Bacillales</taxon>
        <taxon>Alicyclobacillaceae</taxon>
        <taxon>Effusibacillus</taxon>
    </lineage>
</organism>
<dbReference type="RefSeq" id="WP_200757958.1">
    <property type="nucleotide sequence ID" value="NZ_AP023366.1"/>
</dbReference>